<dbReference type="Proteomes" id="UP000001062">
    <property type="component" value="Chromosome"/>
</dbReference>
<evidence type="ECO:0000313" key="3">
    <source>
        <dbReference type="Proteomes" id="UP000001062"/>
    </source>
</evidence>
<dbReference type="HOGENOM" id="CLU_163975_0_0_6"/>
<dbReference type="KEGG" id="mme:Marme_0666"/>
<dbReference type="RefSeq" id="WP_013659855.1">
    <property type="nucleotide sequence ID" value="NC_015276.1"/>
</dbReference>
<dbReference type="EMBL" id="CP002583">
    <property type="protein sequence ID" value="ADZ89950.1"/>
    <property type="molecule type" value="Genomic_DNA"/>
</dbReference>
<protein>
    <submittedName>
        <fullName evidence="2">Uncharacterized protein</fullName>
    </submittedName>
</protein>
<dbReference type="STRING" id="717774.Marme_0666"/>
<evidence type="ECO:0000313" key="2">
    <source>
        <dbReference type="EMBL" id="ADZ89950.1"/>
    </source>
</evidence>
<gene>
    <name evidence="2" type="ordered locus">Marme_0666</name>
</gene>
<keyword evidence="1" id="KW-1133">Transmembrane helix</keyword>
<feature type="transmembrane region" description="Helical" evidence="1">
    <location>
        <begin position="6"/>
        <end position="24"/>
    </location>
</feature>
<proteinExistence type="predicted"/>
<organism evidence="2 3">
    <name type="scientific">Marinomonas mediterranea (strain ATCC 700492 / JCM 21426 / NBRC 103028 / MMB-1)</name>
    <dbReference type="NCBI Taxonomy" id="717774"/>
    <lineage>
        <taxon>Bacteria</taxon>
        <taxon>Pseudomonadati</taxon>
        <taxon>Pseudomonadota</taxon>
        <taxon>Gammaproteobacteria</taxon>
        <taxon>Oceanospirillales</taxon>
        <taxon>Oceanospirillaceae</taxon>
        <taxon>Marinomonas</taxon>
    </lineage>
</organism>
<dbReference type="AlphaFoldDB" id="F2K1V6"/>
<dbReference type="OrthoDB" id="6120993at2"/>
<accession>F2K1V6</accession>
<keyword evidence="1" id="KW-0812">Transmembrane</keyword>
<evidence type="ECO:0000256" key="1">
    <source>
        <dbReference type="SAM" id="Phobius"/>
    </source>
</evidence>
<dbReference type="PATRIC" id="fig|717774.3.peg.691"/>
<reference evidence="2 3" key="1">
    <citation type="journal article" date="2012" name="Stand. Genomic Sci.">
        <title>Complete genome sequence of the melanogenic marine bacterium Marinomonas mediterranea type strain (MMB-1(T)).</title>
        <authorList>
            <person name="Lucas-Elio P."/>
            <person name="Goodwin L."/>
            <person name="Woyke T."/>
            <person name="Pitluck S."/>
            <person name="Nolan M."/>
            <person name="Kyrpides N.C."/>
            <person name="Detter J.C."/>
            <person name="Copeland A."/>
            <person name="Teshima H."/>
            <person name="Bruce D."/>
            <person name="Detter C."/>
            <person name="Tapia R."/>
            <person name="Han S."/>
            <person name="Land M.L."/>
            <person name="Ivanova N."/>
            <person name="Mikhailova N."/>
            <person name="Johnston A.W."/>
            <person name="Sanchez-Amat A."/>
        </authorList>
    </citation>
    <scope>NUCLEOTIDE SEQUENCE [LARGE SCALE GENOMIC DNA]</scope>
    <source>
        <strain evidence="3">ATCC 700492 / JCM 21426 / NBRC 103028 / MMB-1</strain>
    </source>
</reference>
<name>F2K1V6_MARM1</name>
<keyword evidence="1" id="KW-0472">Membrane</keyword>
<sequence length="123" mass="14569">MFWQIFLSITVCFGLLSGLLIFFIRFKQRVPYYIIEHQKCIRLLDLAVKGRLLEHDWHVFIGMSIRTDEQVEALRKKCVVIDEAFCRGTRLYKGRQCVVFSEEGINQLSVLLDEWQHKANYQA</sequence>
<keyword evidence="3" id="KW-1185">Reference proteome</keyword>